<dbReference type="Proteomes" id="UP000547674">
    <property type="component" value="Unassembled WGS sequence"/>
</dbReference>
<dbReference type="Gene3D" id="3.40.50.720">
    <property type="entry name" value="NAD(P)-binding Rossmann-like Domain"/>
    <property type="match status" value="1"/>
</dbReference>
<dbReference type="Pfam" id="PF02254">
    <property type="entry name" value="TrkA_N"/>
    <property type="match status" value="1"/>
</dbReference>
<feature type="transmembrane region" description="Helical" evidence="9">
    <location>
        <begin position="100"/>
        <end position="121"/>
    </location>
</feature>
<dbReference type="AlphaFoldDB" id="A0A7Y2E8B7"/>
<dbReference type="PANTHER" id="PTHR32507:SF0">
    <property type="entry name" value="NA(+)_H(+) ANTIPORTER 2-RELATED"/>
    <property type="match status" value="1"/>
</dbReference>
<feature type="transmembrane region" description="Helical" evidence="9">
    <location>
        <begin position="375"/>
        <end position="398"/>
    </location>
</feature>
<evidence type="ECO:0000256" key="9">
    <source>
        <dbReference type="SAM" id="Phobius"/>
    </source>
</evidence>
<feature type="transmembrane region" description="Helical" evidence="9">
    <location>
        <begin position="195"/>
        <end position="219"/>
    </location>
</feature>
<sequence>MSAETGHGGGFTDPAFTISIALAAGLFCQALAHHLRLPGIVLLLAAGAILGPDGLNIVRPELLDGTLQSLVGFAVAVILFEGGMNLNIRRLKRESNSIRQLITTGAIVTAIGGTLAAKWIMGWDWRLSILFGTLVIVTGPTVITPLLRRIKLSPKLSTVLEAEGVLIDPIGAIIAVVALEVAIQPSGSEVASGFLAVAGRLGLGAGLGLAGGFFLAYLLRPKWLIPEGMHNTFTLAWVLALFHVSNALLPESGIATVTVAGLVVGNVRSDSLHELMEFKEQLTMMLIALLFVLLSANVRLDDIKELGMPGLMTVLALMLIVRPINILVGTIRSDLTFREKSFMAWMAPRGIVAAAVASFFEVTLTAAGIEGGRALTAMVFLVIAVTVLVQGLTGGVVAQVLGVRRPPRNGYAILGTLDLGLVIGKILRDAGQSVLFLDSNADGIKSAQDQGFKVVFGNALEERILQRAQLDSFDASVSVTPNESVNLLFSTKASEEFKIPKNYVGLHFHKGHITNEMVEKAHGTVLFGQERDIDLWSLRVNRGSATPEKWLLTTMGEVVLYDNSTKLTGSENDMLPLVRHRKSEVVPVNNKMNFQEGDEVTFLIFEDNRKSAEEWLRAHGWTRPSSVTEAKGQPTP</sequence>
<evidence type="ECO:0000256" key="6">
    <source>
        <dbReference type="ARBA" id="ARBA00022989"/>
    </source>
</evidence>
<dbReference type="GO" id="GO:0015297">
    <property type="term" value="F:antiporter activity"/>
    <property type="evidence" value="ECO:0007669"/>
    <property type="project" value="UniProtKB-KW"/>
</dbReference>
<feature type="transmembrane region" description="Helical" evidence="9">
    <location>
        <begin position="159"/>
        <end position="183"/>
    </location>
</feature>
<dbReference type="GO" id="GO:0005886">
    <property type="term" value="C:plasma membrane"/>
    <property type="evidence" value="ECO:0007669"/>
    <property type="project" value="UniProtKB-SubCell"/>
</dbReference>
<dbReference type="EMBL" id="JABDJR010000380">
    <property type="protein sequence ID" value="NNF07001.1"/>
    <property type="molecule type" value="Genomic_DNA"/>
</dbReference>
<accession>A0A7Y2E8B7</accession>
<dbReference type="Pfam" id="PF00999">
    <property type="entry name" value="Na_H_Exchanger"/>
    <property type="match status" value="1"/>
</dbReference>
<dbReference type="PANTHER" id="PTHR32507">
    <property type="entry name" value="NA(+)/H(+) ANTIPORTER 1"/>
    <property type="match status" value="1"/>
</dbReference>
<evidence type="ECO:0000256" key="5">
    <source>
        <dbReference type="ARBA" id="ARBA00022692"/>
    </source>
</evidence>
<feature type="transmembrane region" description="Helical" evidence="9">
    <location>
        <begin position="15"/>
        <end position="32"/>
    </location>
</feature>
<dbReference type="InterPro" id="IPR036291">
    <property type="entry name" value="NAD(P)-bd_dom_sf"/>
</dbReference>
<proteinExistence type="predicted"/>
<evidence type="ECO:0000259" key="10">
    <source>
        <dbReference type="Pfam" id="PF00999"/>
    </source>
</evidence>
<feature type="transmembrane region" description="Helical" evidence="9">
    <location>
        <begin position="350"/>
        <end position="369"/>
    </location>
</feature>
<reference evidence="12 13" key="1">
    <citation type="submission" date="2020-03" db="EMBL/GenBank/DDBJ databases">
        <title>Metabolic flexibility allows generalist bacteria to become dominant in a frequently disturbed ecosystem.</title>
        <authorList>
            <person name="Chen Y.-J."/>
            <person name="Leung P.M."/>
            <person name="Bay S.K."/>
            <person name="Hugenholtz P."/>
            <person name="Kessler A.J."/>
            <person name="Shelley G."/>
            <person name="Waite D.W."/>
            <person name="Cook P.L."/>
            <person name="Greening C."/>
        </authorList>
    </citation>
    <scope>NUCLEOTIDE SEQUENCE [LARGE SCALE GENOMIC DNA]</scope>
    <source>
        <strain evidence="12">SS_bin_28</strain>
    </source>
</reference>
<evidence type="ECO:0000313" key="12">
    <source>
        <dbReference type="EMBL" id="NNF07001.1"/>
    </source>
</evidence>
<protein>
    <submittedName>
        <fullName evidence="12">Sodium:proton antiporter</fullName>
    </submittedName>
</protein>
<dbReference type="Gene3D" id="1.20.1530.20">
    <property type="match status" value="1"/>
</dbReference>
<feature type="transmembrane region" description="Helical" evidence="9">
    <location>
        <begin position="70"/>
        <end position="88"/>
    </location>
</feature>
<evidence type="ECO:0000256" key="8">
    <source>
        <dbReference type="ARBA" id="ARBA00023136"/>
    </source>
</evidence>
<keyword evidence="6 9" id="KW-1133">Transmembrane helix</keyword>
<evidence type="ECO:0000256" key="3">
    <source>
        <dbReference type="ARBA" id="ARBA00022449"/>
    </source>
</evidence>
<keyword evidence="8 9" id="KW-0472">Membrane</keyword>
<evidence type="ECO:0000256" key="7">
    <source>
        <dbReference type="ARBA" id="ARBA00023065"/>
    </source>
</evidence>
<dbReference type="InterPro" id="IPR003148">
    <property type="entry name" value="RCK_N"/>
</dbReference>
<organism evidence="12 13">
    <name type="scientific">Eiseniibacteriota bacterium</name>
    <dbReference type="NCBI Taxonomy" id="2212470"/>
    <lineage>
        <taxon>Bacteria</taxon>
        <taxon>Candidatus Eiseniibacteriota</taxon>
    </lineage>
</organism>
<feature type="domain" description="Cation/H+ exchanger transmembrane" evidence="10">
    <location>
        <begin position="26"/>
        <end position="397"/>
    </location>
</feature>
<evidence type="ECO:0000256" key="1">
    <source>
        <dbReference type="ARBA" id="ARBA00004651"/>
    </source>
</evidence>
<dbReference type="InterPro" id="IPR006153">
    <property type="entry name" value="Cation/H_exchanger_TM"/>
</dbReference>
<dbReference type="SUPFAM" id="SSF51735">
    <property type="entry name" value="NAD(P)-binding Rossmann-fold domains"/>
    <property type="match status" value="1"/>
</dbReference>
<comment type="caution">
    <text evidence="12">The sequence shown here is derived from an EMBL/GenBank/DDBJ whole genome shotgun (WGS) entry which is preliminary data.</text>
</comment>
<comment type="subcellular location">
    <subcellularLocation>
        <location evidence="1">Cell membrane</location>
        <topology evidence="1">Multi-pass membrane protein</topology>
    </subcellularLocation>
</comment>
<dbReference type="InterPro" id="IPR038770">
    <property type="entry name" value="Na+/solute_symporter_sf"/>
</dbReference>
<dbReference type="GO" id="GO:0006813">
    <property type="term" value="P:potassium ion transport"/>
    <property type="evidence" value="ECO:0007669"/>
    <property type="project" value="InterPro"/>
</dbReference>
<feature type="domain" description="RCK N-terminal" evidence="11">
    <location>
        <begin position="411"/>
        <end position="501"/>
    </location>
</feature>
<evidence type="ECO:0000259" key="11">
    <source>
        <dbReference type="Pfam" id="PF02254"/>
    </source>
</evidence>
<keyword evidence="7" id="KW-0406">Ion transport</keyword>
<evidence type="ECO:0000256" key="2">
    <source>
        <dbReference type="ARBA" id="ARBA00022448"/>
    </source>
</evidence>
<keyword evidence="2" id="KW-0813">Transport</keyword>
<keyword evidence="4" id="KW-1003">Cell membrane</keyword>
<feature type="transmembrane region" description="Helical" evidence="9">
    <location>
        <begin position="127"/>
        <end position="147"/>
    </location>
</feature>
<gene>
    <name evidence="12" type="ORF">HKN21_09590</name>
</gene>
<dbReference type="GO" id="GO:1902600">
    <property type="term" value="P:proton transmembrane transport"/>
    <property type="evidence" value="ECO:0007669"/>
    <property type="project" value="InterPro"/>
</dbReference>
<evidence type="ECO:0000313" key="13">
    <source>
        <dbReference type="Proteomes" id="UP000547674"/>
    </source>
</evidence>
<keyword evidence="5 9" id="KW-0812">Transmembrane</keyword>
<feature type="transmembrane region" description="Helical" evidence="9">
    <location>
        <begin position="282"/>
        <end position="300"/>
    </location>
</feature>
<feature type="transmembrane region" description="Helical" evidence="9">
    <location>
        <begin position="306"/>
        <end position="329"/>
    </location>
</feature>
<name>A0A7Y2E8B7_UNCEI</name>
<evidence type="ECO:0000256" key="4">
    <source>
        <dbReference type="ARBA" id="ARBA00022475"/>
    </source>
</evidence>
<keyword evidence="3" id="KW-0050">Antiport</keyword>
<feature type="transmembrane region" description="Helical" evidence="9">
    <location>
        <begin position="39"/>
        <end position="58"/>
    </location>
</feature>